<reference evidence="1 2" key="1">
    <citation type="submission" date="2020-10" db="EMBL/GenBank/DDBJ databases">
        <title>Identification of Nocardia species via Next-generation sequencing and recognition of intraspecies genetic diversity.</title>
        <authorList>
            <person name="Li P."/>
            <person name="Li P."/>
            <person name="Lu B."/>
        </authorList>
    </citation>
    <scope>NUCLEOTIDE SEQUENCE [LARGE SCALE GENOMIC DNA]</scope>
    <source>
        <strain evidence="1 2">BJ06-0157</strain>
    </source>
</reference>
<protein>
    <submittedName>
        <fullName evidence="1">Uncharacterized protein</fullName>
    </submittedName>
</protein>
<dbReference type="EMBL" id="JADLQX010000016">
    <property type="protein sequence ID" value="MBF6300130.1"/>
    <property type="molecule type" value="Genomic_DNA"/>
</dbReference>
<proteinExistence type="predicted"/>
<sequence>MVDQVLRGLASVTAARPPSACIRRICPIMGDQVSSRTISRGVLAMVRPDHAHSRTRWSSLRLNAK</sequence>
<evidence type="ECO:0000313" key="2">
    <source>
        <dbReference type="Proteomes" id="UP000702209"/>
    </source>
</evidence>
<keyword evidence="2" id="KW-1185">Reference proteome</keyword>
<organism evidence="1 2">
    <name type="scientific">Nocardia amamiensis</name>
    <dbReference type="NCBI Taxonomy" id="404578"/>
    <lineage>
        <taxon>Bacteria</taxon>
        <taxon>Bacillati</taxon>
        <taxon>Actinomycetota</taxon>
        <taxon>Actinomycetes</taxon>
        <taxon>Mycobacteriales</taxon>
        <taxon>Nocardiaceae</taxon>
        <taxon>Nocardia</taxon>
    </lineage>
</organism>
<evidence type="ECO:0000313" key="1">
    <source>
        <dbReference type="EMBL" id="MBF6300130.1"/>
    </source>
</evidence>
<dbReference type="RefSeq" id="WP_195131378.1">
    <property type="nucleotide sequence ID" value="NZ_JADLQX010000016.1"/>
</dbReference>
<gene>
    <name evidence="1" type="ORF">IU459_21660</name>
</gene>
<comment type="caution">
    <text evidence="1">The sequence shown here is derived from an EMBL/GenBank/DDBJ whole genome shotgun (WGS) entry which is preliminary data.</text>
</comment>
<accession>A0ABS0CU39</accession>
<name>A0ABS0CU39_9NOCA</name>
<dbReference type="Proteomes" id="UP000702209">
    <property type="component" value="Unassembled WGS sequence"/>
</dbReference>